<dbReference type="Gene3D" id="3.10.450.50">
    <property type="match status" value="1"/>
</dbReference>
<dbReference type="PANTHER" id="PTHR10662:SF22">
    <property type="entry name" value="NUCLEAR RNA EXPORT FACTOR 1"/>
    <property type="match status" value="1"/>
</dbReference>
<dbReference type="InterPro" id="IPR030217">
    <property type="entry name" value="NXF_fam"/>
</dbReference>
<feature type="compositionally biased region" description="Basic residues" evidence="1">
    <location>
        <begin position="1"/>
        <end position="10"/>
    </location>
</feature>
<dbReference type="PROSITE" id="PS51450">
    <property type="entry name" value="LRR"/>
    <property type="match status" value="1"/>
</dbReference>
<dbReference type="AlphaFoldDB" id="G0UZL0"/>
<evidence type="ECO:0000259" key="2">
    <source>
        <dbReference type="Pfam" id="PF23056"/>
    </source>
</evidence>
<dbReference type="InterPro" id="IPR001611">
    <property type="entry name" value="Leu-rich_rpt"/>
</dbReference>
<organism evidence="3">
    <name type="scientific">Trypanosoma congolense (strain IL3000)</name>
    <dbReference type="NCBI Taxonomy" id="1068625"/>
    <lineage>
        <taxon>Eukaryota</taxon>
        <taxon>Discoba</taxon>
        <taxon>Euglenozoa</taxon>
        <taxon>Kinetoplastea</taxon>
        <taxon>Metakinetoplastina</taxon>
        <taxon>Trypanosomatida</taxon>
        <taxon>Trypanosomatidae</taxon>
        <taxon>Trypanosoma</taxon>
        <taxon>Nannomonas</taxon>
    </lineage>
</organism>
<dbReference type="InterPro" id="IPR057127">
    <property type="entry name" value="NTF2_MEX67"/>
</dbReference>
<dbReference type="Pfam" id="PF23056">
    <property type="entry name" value="NTF2_MEX67"/>
    <property type="match status" value="1"/>
</dbReference>
<dbReference type="EMBL" id="HE575324">
    <property type="protein sequence ID" value="CCC94829.1"/>
    <property type="molecule type" value="Genomic_DNA"/>
</dbReference>
<dbReference type="GO" id="GO:0016973">
    <property type="term" value="P:poly(A)+ mRNA export from nucleus"/>
    <property type="evidence" value="ECO:0007669"/>
    <property type="project" value="TreeGrafter"/>
</dbReference>
<evidence type="ECO:0000256" key="1">
    <source>
        <dbReference type="SAM" id="MobiDB-lite"/>
    </source>
</evidence>
<feature type="region of interest" description="Disordered" evidence="1">
    <location>
        <begin position="1"/>
        <end position="50"/>
    </location>
</feature>
<evidence type="ECO:0000313" key="3">
    <source>
        <dbReference type="EMBL" id="CCC94829.1"/>
    </source>
</evidence>
<gene>
    <name evidence="3" type="ORF">TCIL3000_11_2170</name>
</gene>
<reference evidence="3" key="1">
    <citation type="journal article" date="2012" name="Proc. Natl. Acad. Sci. U.S.A.">
        <title>Antigenic diversity is generated by distinct evolutionary mechanisms in African trypanosome species.</title>
        <authorList>
            <person name="Jackson A.P."/>
            <person name="Berry A."/>
            <person name="Aslett M."/>
            <person name="Allison H.C."/>
            <person name="Burton P."/>
            <person name="Vavrova-Anderson J."/>
            <person name="Brown R."/>
            <person name="Browne H."/>
            <person name="Corton N."/>
            <person name="Hauser H."/>
            <person name="Gamble J."/>
            <person name="Gilderthorp R."/>
            <person name="Marcello L."/>
            <person name="McQuillan J."/>
            <person name="Otto T.D."/>
            <person name="Quail M.A."/>
            <person name="Sanders M.J."/>
            <person name="van Tonder A."/>
            <person name="Ginger M.L."/>
            <person name="Field M.C."/>
            <person name="Barry J.D."/>
            <person name="Hertz-Fowler C."/>
            <person name="Berriman M."/>
        </authorList>
    </citation>
    <scope>NUCLEOTIDE SEQUENCE</scope>
    <source>
        <strain evidence="3">IL3000</strain>
    </source>
</reference>
<dbReference type="Gene3D" id="3.80.10.10">
    <property type="entry name" value="Ribonuclease Inhibitor"/>
    <property type="match status" value="1"/>
</dbReference>
<protein>
    <recommendedName>
        <fullName evidence="2">MEX67-like NTF2-like domain-containing protein</fullName>
    </recommendedName>
</protein>
<feature type="domain" description="MEX67-like NTF2-like" evidence="2">
    <location>
        <begin position="226"/>
        <end position="437"/>
    </location>
</feature>
<accession>G0UZL0</accession>
<sequence>MPVPYKKHKDAYRTTHTHPNNDPRGNQHGRYVRPRQGEKPGAAPVNGATDTGNNILSTMLKLVFEKQQQRVYNAESGVLNLTEFKGIPDLKDVVGSINFNTQSFCQALCSTIKSLIVPPPSAIQLKGNGVVSFSHLATQLERADLHITLRAISLESNDIKSLDTLQELKKFTNLQELILRNNPVAERSDYRAAIKKMLPSLIGLDGESICAPPLGLPWPQVTPPGFSEAQTHVLQFIRFGLLAPLEADSSAGAPYGVDAVSDSYSKNAILTISLTSPEAAVSTPMRGGNGASNATQQRSVIRDIVSLRLKQTESNHNLLHGLKASVVACGRTKVCSQMEHWLYPKSFRVRHHLHSSPSVQFLDNTYLTEPSQTAMKVPVTIVTLHGIMAWTSTSGQGGAHSADQTTIQRNFTRVLSVMQAEAGRWLIANDMVSLYPLLHAAPTSSKGGSEAIDTDPLKSVIFSSTPAAIAHGQSLSVAGRTSQLKLLWRSASALEVTPSLSPYDISGVPLSAFEHCASIAGENILESIQMCRLGNLFGMSPHSALEVLRLKNGNWNEVLEAVTRAAATGGVASQ</sequence>
<proteinExistence type="predicted"/>
<dbReference type="SUPFAM" id="SSF52058">
    <property type="entry name" value="L domain-like"/>
    <property type="match status" value="1"/>
</dbReference>
<dbReference type="GO" id="GO:0003723">
    <property type="term" value="F:RNA binding"/>
    <property type="evidence" value="ECO:0007669"/>
    <property type="project" value="TreeGrafter"/>
</dbReference>
<dbReference type="GO" id="GO:0005634">
    <property type="term" value="C:nucleus"/>
    <property type="evidence" value="ECO:0007669"/>
    <property type="project" value="TreeGrafter"/>
</dbReference>
<name>G0UZL0_TRYCI</name>
<dbReference type="PANTHER" id="PTHR10662">
    <property type="entry name" value="NUCLEAR RNA EXPORT FACTOR"/>
    <property type="match status" value="1"/>
</dbReference>
<dbReference type="InterPro" id="IPR032675">
    <property type="entry name" value="LRR_dom_sf"/>
</dbReference>